<keyword evidence="3" id="KW-0539">Nucleus</keyword>
<accession>A0A7R9PCN8</accession>
<proteinExistence type="inferred from homology"/>
<organism evidence="5">
    <name type="scientific">Timema californicum</name>
    <name type="common">California timema</name>
    <name type="synonym">Walking stick</name>
    <dbReference type="NCBI Taxonomy" id="61474"/>
    <lineage>
        <taxon>Eukaryota</taxon>
        <taxon>Metazoa</taxon>
        <taxon>Ecdysozoa</taxon>
        <taxon>Arthropoda</taxon>
        <taxon>Hexapoda</taxon>
        <taxon>Insecta</taxon>
        <taxon>Pterygota</taxon>
        <taxon>Neoptera</taxon>
        <taxon>Polyneoptera</taxon>
        <taxon>Phasmatodea</taxon>
        <taxon>Timematodea</taxon>
        <taxon>Timematoidea</taxon>
        <taxon>Timematidae</taxon>
        <taxon>Timema</taxon>
    </lineage>
</organism>
<dbReference type="GO" id="GO:0005634">
    <property type="term" value="C:nucleus"/>
    <property type="evidence" value="ECO:0007669"/>
    <property type="project" value="UniProtKB-SubCell"/>
</dbReference>
<comment type="subcellular location">
    <subcellularLocation>
        <location evidence="1">Nucleus</location>
    </subcellularLocation>
</comment>
<feature type="compositionally biased region" description="Basic and acidic residues" evidence="4">
    <location>
        <begin position="1"/>
        <end position="28"/>
    </location>
</feature>
<dbReference type="GO" id="GO:0003713">
    <property type="term" value="F:transcription coactivator activity"/>
    <property type="evidence" value="ECO:0007669"/>
    <property type="project" value="InterPro"/>
</dbReference>
<evidence type="ECO:0000256" key="4">
    <source>
        <dbReference type="SAM" id="MobiDB-lite"/>
    </source>
</evidence>
<protein>
    <submittedName>
        <fullName evidence="5">(California timema) hypothetical protein</fullName>
    </submittedName>
</protein>
<evidence type="ECO:0000313" key="5">
    <source>
        <dbReference type="EMBL" id="CAD7578277.1"/>
    </source>
</evidence>
<comment type="similarity">
    <text evidence="2">Belongs to the AMY1 family.</text>
</comment>
<evidence type="ECO:0000256" key="3">
    <source>
        <dbReference type="ARBA" id="ARBA00023242"/>
    </source>
</evidence>
<dbReference type="InterPro" id="IPR026060">
    <property type="entry name" value="AMY1"/>
</dbReference>
<gene>
    <name evidence="5" type="ORF">TCMB3V08_LOCUS10818</name>
</gene>
<feature type="region of interest" description="Disordered" evidence="4">
    <location>
        <begin position="1"/>
        <end position="35"/>
    </location>
</feature>
<reference evidence="5" key="1">
    <citation type="submission" date="2020-11" db="EMBL/GenBank/DDBJ databases">
        <authorList>
            <person name="Tran Van P."/>
        </authorList>
    </citation>
    <scope>NUCLEOTIDE SEQUENCE</scope>
</reference>
<dbReference type="AlphaFoldDB" id="A0A7R9PCN8"/>
<dbReference type="PANTHER" id="PTHR13168">
    <property type="entry name" value="ASSOCIATE OF C-MYC AMY-1"/>
    <property type="match status" value="1"/>
</dbReference>
<evidence type="ECO:0000256" key="1">
    <source>
        <dbReference type="ARBA" id="ARBA00004123"/>
    </source>
</evidence>
<dbReference type="PANTHER" id="PTHR13168:SF0">
    <property type="entry name" value="C-MYC-BINDING PROTEIN"/>
    <property type="match status" value="1"/>
</dbReference>
<evidence type="ECO:0000256" key="2">
    <source>
        <dbReference type="ARBA" id="ARBA00009389"/>
    </source>
</evidence>
<dbReference type="EMBL" id="OE187239">
    <property type="protein sequence ID" value="CAD7578277.1"/>
    <property type="molecule type" value="Genomic_DNA"/>
</dbReference>
<sequence length="191" mass="22021">MKESGKDDKHKNIETRDADEGGEKDNLTRKNHLRGKGRNKFPWFTTRVVDEQQQQLLRSSLTMSDDFDIGPPQVLVEQIQVLRMRQLSMVHSTLEKKVCIPHSSGAGDIPITEHGYHQWSLLQIGRERKMVNLKQQENSCPLIAHTKLIDSKREEFRKYLERAGVMEALTKVLVGLYEEAEKPTNALEYPL</sequence>
<dbReference type="PRINTS" id="PR02028">
    <property type="entry name" value="CMYCBINDINGP"/>
</dbReference>
<name>A0A7R9PCN8_TIMCA</name>